<gene>
    <name evidence="2" type="ORF">PLEPLA_LOCUS19799</name>
</gene>
<dbReference type="EMBL" id="CADEAL010001367">
    <property type="protein sequence ID" value="CAB1431742.1"/>
    <property type="molecule type" value="Genomic_DNA"/>
</dbReference>
<feature type="region of interest" description="Disordered" evidence="1">
    <location>
        <begin position="1"/>
        <end position="42"/>
    </location>
</feature>
<evidence type="ECO:0000256" key="1">
    <source>
        <dbReference type="SAM" id="MobiDB-lite"/>
    </source>
</evidence>
<reference evidence="2" key="1">
    <citation type="submission" date="2020-03" db="EMBL/GenBank/DDBJ databases">
        <authorList>
            <person name="Weist P."/>
        </authorList>
    </citation>
    <scope>NUCLEOTIDE SEQUENCE</scope>
</reference>
<accession>A0A9N7UJZ1</accession>
<evidence type="ECO:0000313" key="3">
    <source>
        <dbReference type="Proteomes" id="UP001153269"/>
    </source>
</evidence>
<dbReference type="Proteomes" id="UP001153269">
    <property type="component" value="Unassembled WGS sequence"/>
</dbReference>
<keyword evidence="3" id="KW-1185">Reference proteome</keyword>
<sequence>MLMPVEARCRMQGSVEGRGNRDERVEEEEEEERGEEERGGRNDWMVQFVVTAEEGEEYVDIRKRGNGNDRCRPCTWKLDV</sequence>
<protein>
    <submittedName>
        <fullName evidence="2">Uncharacterized protein</fullName>
    </submittedName>
</protein>
<dbReference type="AlphaFoldDB" id="A0A9N7UJZ1"/>
<name>A0A9N7UJZ1_PLEPL</name>
<feature type="compositionally biased region" description="Acidic residues" evidence="1">
    <location>
        <begin position="25"/>
        <end position="34"/>
    </location>
</feature>
<proteinExistence type="predicted"/>
<evidence type="ECO:0000313" key="2">
    <source>
        <dbReference type="EMBL" id="CAB1431742.1"/>
    </source>
</evidence>
<organism evidence="2 3">
    <name type="scientific">Pleuronectes platessa</name>
    <name type="common">European plaice</name>
    <dbReference type="NCBI Taxonomy" id="8262"/>
    <lineage>
        <taxon>Eukaryota</taxon>
        <taxon>Metazoa</taxon>
        <taxon>Chordata</taxon>
        <taxon>Craniata</taxon>
        <taxon>Vertebrata</taxon>
        <taxon>Euteleostomi</taxon>
        <taxon>Actinopterygii</taxon>
        <taxon>Neopterygii</taxon>
        <taxon>Teleostei</taxon>
        <taxon>Neoteleostei</taxon>
        <taxon>Acanthomorphata</taxon>
        <taxon>Carangaria</taxon>
        <taxon>Pleuronectiformes</taxon>
        <taxon>Pleuronectoidei</taxon>
        <taxon>Pleuronectidae</taxon>
        <taxon>Pleuronectes</taxon>
    </lineage>
</organism>
<comment type="caution">
    <text evidence="2">The sequence shown here is derived from an EMBL/GenBank/DDBJ whole genome shotgun (WGS) entry which is preliminary data.</text>
</comment>